<proteinExistence type="predicted"/>
<dbReference type="AlphaFoldDB" id="A0A6N8SBM4"/>
<gene>
    <name evidence="1" type="ORF">GR138_12860</name>
</gene>
<name>A0A6N8SBM4_9HYPH</name>
<accession>A0A6N8SBM4</accession>
<organism evidence="1 2">
    <name type="scientific">Shinella kummerowiae</name>
    <dbReference type="NCBI Taxonomy" id="417745"/>
    <lineage>
        <taxon>Bacteria</taxon>
        <taxon>Pseudomonadati</taxon>
        <taxon>Pseudomonadota</taxon>
        <taxon>Alphaproteobacteria</taxon>
        <taxon>Hyphomicrobiales</taxon>
        <taxon>Rhizobiaceae</taxon>
        <taxon>Shinella</taxon>
    </lineage>
</organism>
<keyword evidence="2" id="KW-1185">Reference proteome</keyword>
<reference evidence="1 2" key="1">
    <citation type="submission" date="2019-12" db="EMBL/GenBank/DDBJ databases">
        <title>Shinella kummerowiae sp. nov., a symbiotic bacterium isolated from root nodules of the herbal legume Kummerowia stipulacea.</title>
        <authorList>
            <person name="Gao J."/>
        </authorList>
    </citation>
    <scope>NUCLEOTIDE SEQUENCE [LARGE SCALE GENOMIC DNA]</scope>
    <source>
        <strain evidence="1 2">CCBAU 25048</strain>
    </source>
</reference>
<dbReference type="Proteomes" id="UP000435802">
    <property type="component" value="Unassembled WGS sequence"/>
</dbReference>
<comment type="caution">
    <text evidence="1">The sequence shown here is derived from an EMBL/GenBank/DDBJ whole genome shotgun (WGS) entry which is preliminary data.</text>
</comment>
<evidence type="ECO:0000313" key="2">
    <source>
        <dbReference type="Proteomes" id="UP000435802"/>
    </source>
</evidence>
<evidence type="ECO:0000313" key="1">
    <source>
        <dbReference type="EMBL" id="MXN46081.1"/>
    </source>
</evidence>
<dbReference type="RefSeq" id="WP_160859628.1">
    <property type="nucleotide sequence ID" value="NZ_WUMK01000004.1"/>
</dbReference>
<dbReference type="EMBL" id="WUMK01000004">
    <property type="protein sequence ID" value="MXN46081.1"/>
    <property type="molecule type" value="Genomic_DNA"/>
</dbReference>
<sequence>MTRLQRVFNAFHGLVSKLDQNDEVEVRSDEVADPYVVDIVNRLDRLRAHIARKNREVV</sequence>
<protein>
    <submittedName>
        <fullName evidence="1">Uncharacterized protein</fullName>
    </submittedName>
</protein>